<evidence type="ECO:0000313" key="5">
    <source>
        <dbReference type="EnsemblPlants" id="Solyc04g050100.1.1"/>
    </source>
</evidence>
<dbReference type="PaxDb" id="4081-Solyc04g050100.1.1"/>
<dbReference type="AlphaFoldDB" id="K4BRY3"/>
<dbReference type="InParanoid" id="K4BRY3"/>
<dbReference type="EnsemblPlants" id="Solyc04g050100.1.1">
    <property type="protein sequence ID" value="Solyc04g050100.1.1"/>
    <property type="gene ID" value="Solyc04g050100.1"/>
</dbReference>
<dbReference type="eggNOG" id="KOG0048">
    <property type="taxonomic scope" value="Eukaryota"/>
</dbReference>
<dbReference type="HOGENOM" id="CLU_028567_26_5_1"/>
<evidence type="ECO:0000259" key="4">
    <source>
        <dbReference type="PROSITE" id="PS51294"/>
    </source>
</evidence>
<reference evidence="5" key="2">
    <citation type="submission" date="2015-06" db="UniProtKB">
        <authorList>
            <consortium name="EnsemblPlants"/>
        </authorList>
    </citation>
    <scope>IDENTIFICATION</scope>
    <source>
        <strain evidence="5">cv. Heinz 1706</strain>
    </source>
</reference>
<feature type="domain" description="Myb-like" evidence="3">
    <location>
        <begin position="19"/>
        <end position="64"/>
    </location>
</feature>
<dbReference type="GO" id="GO:0006355">
    <property type="term" value="P:regulation of DNA-templated transcription"/>
    <property type="evidence" value="ECO:0000318"/>
    <property type="project" value="GO_Central"/>
</dbReference>
<dbReference type="STRING" id="4081.K4BRY3"/>
<organism evidence="5">
    <name type="scientific">Solanum lycopersicum</name>
    <name type="common">Tomato</name>
    <name type="synonym">Lycopersicon esculentum</name>
    <dbReference type="NCBI Taxonomy" id="4081"/>
    <lineage>
        <taxon>Eukaryota</taxon>
        <taxon>Viridiplantae</taxon>
        <taxon>Streptophyta</taxon>
        <taxon>Embryophyta</taxon>
        <taxon>Tracheophyta</taxon>
        <taxon>Spermatophyta</taxon>
        <taxon>Magnoliopsida</taxon>
        <taxon>eudicotyledons</taxon>
        <taxon>Gunneridae</taxon>
        <taxon>Pentapetalae</taxon>
        <taxon>asterids</taxon>
        <taxon>lamiids</taxon>
        <taxon>Solanales</taxon>
        <taxon>Solanaceae</taxon>
        <taxon>Solanoideae</taxon>
        <taxon>Solaneae</taxon>
        <taxon>Solanum</taxon>
        <taxon>Solanum subgen. Lycopersicon</taxon>
    </lineage>
</organism>
<feature type="domain" description="HTH myb-type" evidence="4">
    <location>
        <begin position="19"/>
        <end position="64"/>
    </location>
</feature>
<evidence type="ECO:0000256" key="2">
    <source>
        <dbReference type="ARBA" id="ARBA00023242"/>
    </source>
</evidence>
<dbReference type="Gene3D" id="1.10.10.60">
    <property type="entry name" value="Homeodomain-like"/>
    <property type="match status" value="1"/>
</dbReference>
<reference evidence="5" key="1">
    <citation type="journal article" date="2012" name="Nature">
        <title>The tomato genome sequence provides insights into fleshy fruit evolution.</title>
        <authorList>
            <consortium name="Tomato Genome Consortium"/>
        </authorList>
    </citation>
    <scope>NUCLEOTIDE SEQUENCE [LARGE SCALE GENOMIC DNA]</scope>
    <source>
        <strain evidence="5">cv. Heinz 1706</strain>
    </source>
</reference>
<dbReference type="CDD" id="cd00167">
    <property type="entry name" value="SANT"/>
    <property type="match status" value="1"/>
</dbReference>
<dbReference type="InterPro" id="IPR001005">
    <property type="entry name" value="SANT/Myb"/>
</dbReference>
<dbReference type="SUPFAM" id="SSF46689">
    <property type="entry name" value="Homeodomain-like"/>
    <property type="match status" value="1"/>
</dbReference>
<evidence type="ECO:0000256" key="1">
    <source>
        <dbReference type="ARBA" id="ARBA00004123"/>
    </source>
</evidence>
<protein>
    <submittedName>
        <fullName evidence="5">Uncharacterized protein</fullName>
    </submittedName>
</protein>
<comment type="subcellular location">
    <subcellularLocation>
        <location evidence="1">Nucleus</location>
    </subcellularLocation>
</comment>
<dbReference type="SMR" id="K4BRY3"/>
<keyword evidence="6" id="KW-1185">Reference proteome</keyword>
<keyword evidence="2" id="KW-0539">Nucleus</keyword>
<dbReference type="Proteomes" id="UP000004994">
    <property type="component" value="Chromosome 4"/>
</dbReference>
<accession>K4BRY3</accession>
<sequence length="64" mass="7375">METTKKKIMIKFRWCSHVNPPVDHRPFTLDEDDIITKAQAKFGNQWATIAGLLLGRIDNAIKNH</sequence>
<dbReference type="GO" id="GO:0000981">
    <property type="term" value="F:DNA-binding transcription factor activity, RNA polymerase II-specific"/>
    <property type="evidence" value="ECO:0000318"/>
    <property type="project" value="GO_Central"/>
</dbReference>
<dbReference type="InterPro" id="IPR050560">
    <property type="entry name" value="MYB_TF"/>
</dbReference>
<dbReference type="OMA" id="NQWATIA"/>
<dbReference type="Gramene" id="Solyc04g050100.1.1">
    <property type="protein sequence ID" value="Solyc04g050100.1.1"/>
    <property type="gene ID" value="Solyc04g050100.1"/>
</dbReference>
<dbReference type="PANTHER" id="PTHR45614:SF295">
    <property type="entry name" value="SUCROSE RESPONSIVE ELEMENT BINDING PROTEIN"/>
    <property type="match status" value="1"/>
</dbReference>
<dbReference type="InterPro" id="IPR009057">
    <property type="entry name" value="Homeodomain-like_sf"/>
</dbReference>
<dbReference type="GO" id="GO:0000978">
    <property type="term" value="F:RNA polymerase II cis-regulatory region sequence-specific DNA binding"/>
    <property type="evidence" value="ECO:0000318"/>
    <property type="project" value="GO_Central"/>
</dbReference>
<dbReference type="PhylomeDB" id="K4BRY3"/>
<dbReference type="InterPro" id="IPR017930">
    <property type="entry name" value="Myb_dom"/>
</dbReference>
<dbReference type="PROSITE" id="PS50090">
    <property type="entry name" value="MYB_LIKE"/>
    <property type="match status" value="1"/>
</dbReference>
<dbReference type="PROSITE" id="PS51294">
    <property type="entry name" value="HTH_MYB"/>
    <property type="match status" value="1"/>
</dbReference>
<proteinExistence type="predicted"/>
<name>K4BRY3_SOLLC</name>
<dbReference type="PANTHER" id="PTHR45614">
    <property type="entry name" value="MYB PROTEIN-RELATED"/>
    <property type="match status" value="1"/>
</dbReference>
<evidence type="ECO:0000259" key="3">
    <source>
        <dbReference type="PROSITE" id="PS50090"/>
    </source>
</evidence>
<dbReference type="GO" id="GO:0010597">
    <property type="term" value="P:green leaf volatile biosynthetic process"/>
    <property type="evidence" value="ECO:0007669"/>
    <property type="project" value="UniProtKB-ARBA"/>
</dbReference>
<evidence type="ECO:0000313" key="6">
    <source>
        <dbReference type="Proteomes" id="UP000004994"/>
    </source>
</evidence>
<dbReference type="Pfam" id="PF00249">
    <property type="entry name" value="Myb_DNA-binding"/>
    <property type="match status" value="1"/>
</dbReference>
<dbReference type="GO" id="GO:0005634">
    <property type="term" value="C:nucleus"/>
    <property type="evidence" value="ECO:0000318"/>
    <property type="project" value="GO_Central"/>
</dbReference>